<organism evidence="2 3">
    <name type="scientific">Ohtaekwangia koreensis</name>
    <dbReference type="NCBI Taxonomy" id="688867"/>
    <lineage>
        <taxon>Bacteria</taxon>
        <taxon>Pseudomonadati</taxon>
        <taxon>Bacteroidota</taxon>
        <taxon>Cytophagia</taxon>
        <taxon>Cytophagales</taxon>
        <taxon>Fulvivirgaceae</taxon>
        <taxon>Ohtaekwangia</taxon>
    </lineage>
</organism>
<protein>
    <recommendedName>
        <fullName evidence="4">DUF4154 domain-containing protein</fullName>
    </recommendedName>
</protein>
<evidence type="ECO:0000313" key="2">
    <source>
        <dbReference type="EMBL" id="SKC61711.1"/>
    </source>
</evidence>
<dbReference type="Pfam" id="PF13689">
    <property type="entry name" value="DUF4154"/>
    <property type="match status" value="1"/>
</dbReference>
<dbReference type="OrthoDB" id="1342147at2"/>
<proteinExistence type="predicted"/>
<dbReference type="RefSeq" id="WP_079686556.1">
    <property type="nucleotide sequence ID" value="NZ_FUZU01000001.1"/>
</dbReference>
<gene>
    <name evidence="2" type="ORF">SAMN05660236_2063</name>
</gene>
<keyword evidence="3" id="KW-1185">Reference proteome</keyword>
<feature type="signal peptide" evidence="1">
    <location>
        <begin position="1"/>
        <end position="25"/>
    </location>
</feature>
<evidence type="ECO:0000256" key="1">
    <source>
        <dbReference type="SAM" id="SignalP"/>
    </source>
</evidence>
<sequence>MLPKMVFRCILVVSLVLFTQLTASSQITIHRSYALFVQSFAKYSSWPNFTGDFKVMVLGETPAFDELQKSMEGKSFGGVVARIIKVSDVSNVADACIIYLADEKSDLLPELVKATDGKPILIITERQLLHQGGAGISFTMVDNRLRYDMNGKDLQKRNLKTAMQIVTLAHEVL</sequence>
<dbReference type="Proteomes" id="UP000190961">
    <property type="component" value="Unassembled WGS sequence"/>
</dbReference>
<evidence type="ECO:0008006" key="4">
    <source>
        <dbReference type="Google" id="ProtNLM"/>
    </source>
</evidence>
<accession>A0A1T5KDE4</accession>
<evidence type="ECO:0000313" key="3">
    <source>
        <dbReference type="Proteomes" id="UP000190961"/>
    </source>
</evidence>
<keyword evidence="1" id="KW-0732">Signal</keyword>
<dbReference type="InterPro" id="IPR025293">
    <property type="entry name" value="YfiR/HmsC-like"/>
</dbReference>
<feature type="chain" id="PRO_5012369012" description="DUF4154 domain-containing protein" evidence="1">
    <location>
        <begin position="26"/>
        <end position="173"/>
    </location>
</feature>
<dbReference type="STRING" id="688867.SAMN05660236_2063"/>
<dbReference type="EMBL" id="FUZU01000001">
    <property type="protein sequence ID" value="SKC61711.1"/>
    <property type="molecule type" value="Genomic_DNA"/>
</dbReference>
<reference evidence="2 3" key="1">
    <citation type="submission" date="2017-02" db="EMBL/GenBank/DDBJ databases">
        <authorList>
            <person name="Peterson S.W."/>
        </authorList>
    </citation>
    <scope>NUCLEOTIDE SEQUENCE [LARGE SCALE GENOMIC DNA]</scope>
    <source>
        <strain evidence="2 3">DSM 25262</strain>
    </source>
</reference>
<dbReference type="AlphaFoldDB" id="A0A1T5KDE4"/>
<name>A0A1T5KDE4_9BACT</name>